<dbReference type="EMBL" id="JAZHYN010000041">
    <property type="protein sequence ID" value="MEF3367414.1"/>
    <property type="molecule type" value="Genomic_DNA"/>
</dbReference>
<dbReference type="RefSeq" id="WP_332082461.1">
    <property type="nucleotide sequence ID" value="NZ_JAZHYN010000041.1"/>
</dbReference>
<accession>A0ABU7XJ73</accession>
<keyword evidence="2" id="KW-0808">Transferase</keyword>
<keyword evidence="2" id="KW-0418">Kinase</keyword>
<evidence type="ECO:0000256" key="1">
    <source>
        <dbReference type="SAM" id="MobiDB-lite"/>
    </source>
</evidence>
<evidence type="ECO:0000313" key="3">
    <source>
        <dbReference type="Proteomes" id="UP001350748"/>
    </source>
</evidence>
<keyword evidence="3" id="KW-1185">Reference proteome</keyword>
<name>A0ABU7XJ73_9HYPH</name>
<gene>
    <name evidence="2" type="ORF">V3H18_12795</name>
</gene>
<protein>
    <submittedName>
        <fullName evidence="2">Histidine kinase</fullName>
    </submittedName>
</protein>
<sequence>MTQRKWPPQIMRRARPRRAARRREDPSTVFRTFVELLARLGAEARTASQTQLGAQAEKS</sequence>
<reference evidence="2 3" key="1">
    <citation type="submission" date="2024-02" db="EMBL/GenBank/DDBJ databases">
        <authorList>
            <person name="Grouzdev D."/>
        </authorList>
    </citation>
    <scope>NUCLEOTIDE SEQUENCE [LARGE SCALE GENOMIC DNA]</scope>
    <source>
        <strain evidence="2 3">9N</strain>
    </source>
</reference>
<organism evidence="2 3">
    <name type="scientific">Methylocystis borbori</name>
    <dbReference type="NCBI Taxonomy" id="3118750"/>
    <lineage>
        <taxon>Bacteria</taxon>
        <taxon>Pseudomonadati</taxon>
        <taxon>Pseudomonadota</taxon>
        <taxon>Alphaproteobacteria</taxon>
        <taxon>Hyphomicrobiales</taxon>
        <taxon>Methylocystaceae</taxon>
        <taxon>Methylocystis</taxon>
    </lineage>
</organism>
<dbReference type="Proteomes" id="UP001350748">
    <property type="component" value="Unassembled WGS sequence"/>
</dbReference>
<feature type="compositionally biased region" description="Basic residues" evidence="1">
    <location>
        <begin position="12"/>
        <end position="21"/>
    </location>
</feature>
<comment type="caution">
    <text evidence="2">The sequence shown here is derived from an EMBL/GenBank/DDBJ whole genome shotgun (WGS) entry which is preliminary data.</text>
</comment>
<evidence type="ECO:0000313" key="2">
    <source>
        <dbReference type="EMBL" id="MEF3367414.1"/>
    </source>
</evidence>
<proteinExistence type="predicted"/>
<feature type="region of interest" description="Disordered" evidence="1">
    <location>
        <begin position="1"/>
        <end position="26"/>
    </location>
</feature>
<dbReference type="GO" id="GO:0016301">
    <property type="term" value="F:kinase activity"/>
    <property type="evidence" value="ECO:0007669"/>
    <property type="project" value="UniProtKB-KW"/>
</dbReference>